<dbReference type="SUPFAM" id="SSF50249">
    <property type="entry name" value="Nucleic acid-binding proteins"/>
    <property type="match status" value="1"/>
</dbReference>
<dbReference type="Pfam" id="PF18311">
    <property type="entry name" value="Rrp40_N"/>
    <property type="match status" value="1"/>
</dbReference>
<dbReference type="AlphaFoldDB" id="A0A4P9XSI4"/>
<dbReference type="PANTHER" id="PTHR21321">
    <property type="entry name" value="PNAS-3 RELATED"/>
    <property type="match status" value="1"/>
</dbReference>
<dbReference type="STRING" id="78915.A0A4P9XSI4"/>
<keyword evidence="4" id="KW-0963">Cytoplasm</keyword>
<dbReference type="PANTHER" id="PTHR21321:SF1">
    <property type="entry name" value="EXOSOME COMPLEX COMPONENT RRP40"/>
    <property type="match status" value="1"/>
</dbReference>
<name>A0A4P9XSI4_9FUNG</name>
<dbReference type="Gene3D" id="3.30.1370.10">
    <property type="entry name" value="K Homology domain, type 1"/>
    <property type="match status" value="1"/>
</dbReference>
<evidence type="ECO:0000256" key="7">
    <source>
        <dbReference type="ARBA" id="ARBA00022884"/>
    </source>
</evidence>
<comment type="subcellular location">
    <subcellularLocation>
        <location evidence="1">Cytoplasm</location>
    </subcellularLocation>
    <subcellularLocation>
        <location evidence="2">Nucleus</location>
        <location evidence="2">Nucleolus</location>
    </subcellularLocation>
</comment>
<feature type="domain" description="K Homology" evidence="10">
    <location>
        <begin position="154"/>
        <end position="201"/>
    </location>
</feature>
<dbReference type="SUPFAM" id="SSF110324">
    <property type="entry name" value="Ribosomal L27 protein-like"/>
    <property type="match status" value="1"/>
</dbReference>
<evidence type="ECO:0000256" key="5">
    <source>
        <dbReference type="ARBA" id="ARBA00022552"/>
    </source>
</evidence>
<dbReference type="InterPro" id="IPR026699">
    <property type="entry name" value="Exosome_RNA_bind1/RRP40/RRP4"/>
</dbReference>
<dbReference type="FunFam" id="2.40.50.140:FF:000112">
    <property type="entry name" value="Exosome complex component RRP40"/>
    <property type="match status" value="1"/>
</dbReference>
<dbReference type="SUPFAM" id="SSF54791">
    <property type="entry name" value="Eukaryotic type KH-domain (KH-domain type I)"/>
    <property type="match status" value="1"/>
</dbReference>
<gene>
    <name evidence="12" type="ORF">THASP1DRAFT_34496</name>
</gene>
<feature type="domain" description="Exosome complex exonuclease Rrp40 N-terminal" evidence="11">
    <location>
        <begin position="27"/>
        <end position="65"/>
    </location>
</feature>
<evidence type="ECO:0000256" key="1">
    <source>
        <dbReference type="ARBA" id="ARBA00004496"/>
    </source>
</evidence>
<evidence type="ECO:0000256" key="6">
    <source>
        <dbReference type="ARBA" id="ARBA00022835"/>
    </source>
</evidence>
<sequence length="232" mass="25453">MTRRVVLPGETVDVSVTSEDIDATQPVRLGPGLRQAEAEVCAVRGGQLQAQPEARRWWIESNKKRYVPALGEPVVGQVISRHAEEYKVDIGGAHSAVLQAMAFEGATKKNRPNIKVGALIYARVSLADKDMEPELECLNPTTGRSEGYGELKDGFMITCSLGHCRRLLRPGAAILRALGQHVPFELAVGMNGRVWLRADSVPHTILTANAITRSEGIYHACRRLVKQLLQQI</sequence>
<keyword evidence="5" id="KW-0698">rRNA processing</keyword>
<keyword evidence="7" id="KW-0694">RNA-binding</keyword>
<dbReference type="Gene3D" id="2.40.50.100">
    <property type="match status" value="1"/>
</dbReference>
<keyword evidence="13" id="KW-1185">Reference proteome</keyword>
<dbReference type="GO" id="GO:0071035">
    <property type="term" value="P:nuclear polyadenylation-dependent rRNA catabolic process"/>
    <property type="evidence" value="ECO:0007669"/>
    <property type="project" value="TreeGrafter"/>
</dbReference>
<evidence type="ECO:0000256" key="4">
    <source>
        <dbReference type="ARBA" id="ARBA00022490"/>
    </source>
</evidence>
<comment type="similarity">
    <text evidence="3">Belongs to the RRP40 family.</text>
</comment>
<dbReference type="CDD" id="cd05790">
    <property type="entry name" value="S1_Rrp40"/>
    <property type="match status" value="1"/>
</dbReference>
<dbReference type="GO" id="GO:0071038">
    <property type="term" value="P:TRAMP-dependent tRNA surveillance pathway"/>
    <property type="evidence" value="ECO:0007669"/>
    <property type="project" value="TreeGrafter"/>
</dbReference>
<dbReference type="GO" id="GO:0010468">
    <property type="term" value="P:regulation of gene expression"/>
    <property type="evidence" value="ECO:0007669"/>
    <property type="project" value="UniProtKB-ARBA"/>
</dbReference>
<reference evidence="13" key="1">
    <citation type="journal article" date="2018" name="Nat. Microbiol.">
        <title>Leveraging single-cell genomics to expand the fungal tree of life.</title>
        <authorList>
            <person name="Ahrendt S.R."/>
            <person name="Quandt C.A."/>
            <person name="Ciobanu D."/>
            <person name="Clum A."/>
            <person name="Salamov A."/>
            <person name="Andreopoulos B."/>
            <person name="Cheng J.F."/>
            <person name="Woyke T."/>
            <person name="Pelin A."/>
            <person name="Henrissat B."/>
            <person name="Reynolds N.K."/>
            <person name="Benny G.L."/>
            <person name="Smith M.E."/>
            <person name="James T.Y."/>
            <person name="Grigoriev I.V."/>
        </authorList>
    </citation>
    <scope>NUCLEOTIDE SEQUENCE [LARGE SCALE GENOMIC DNA]</scope>
    <source>
        <strain evidence="13">RSA 1356</strain>
    </source>
</reference>
<dbReference type="Pfam" id="PF21262">
    <property type="entry name" value="RRP40_S1"/>
    <property type="match status" value="1"/>
</dbReference>
<dbReference type="InterPro" id="IPR004088">
    <property type="entry name" value="KH_dom_type_1"/>
</dbReference>
<evidence type="ECO:0000256" key="3">
    <source>
        <dbReference type="ARBA" id="ARBA00007841"/>
    </source>
</evidence>
<dbReference type="Pfam" id="PF15985">
    <property type="entry name" value="KH_6"/>
    <property type="match status" value="1"/>
</dbReference>
<evidence type="ECO:0000313" key="12">
    <source>
        <dbReference type="EMBL" id="RKP09078.1"/>
    </source>
</evidence>
<dbReference type="GO" id="GO:0000177">
    <property type="term" value="C:cytoplasmic exosome (RNase complex)"/>
    <property type="evidence" value="ECO:0007669"/>
    <property type="project" value="TreeGrafter"/>
</dbReference>
<keyword evidence="8" id="KW-0539">Nucleus</keyword>
<evidence type="ECO:0000259" key="11">
    <source>
        <dbReference type="Pfam" id="PF18311"/>
    </source>
</evidence>
<dbReference type="CDD" id="cd22526">
    <property type="entry name" value="KH-I_Rrp40"/>
    <property type="match status" value="1"/>
</dbReference>
<dbReference type="InterPro" id="IPR012340">
    <property type="entry name" value="NA-bd_OB-fold"/>
</dbReference>
<dbReference type="InterPro" id="IPR041054">
    <property type="entry name" value="Rrp40_N_euk"/>
</dbReference>
<dbReference type="Proteomes" id="UP000271241">
    <property type="component" value="Unassembled WGS sequence"/>
</dbReference>
<evidence type="ECO:0000259" key="10">
    <source>
        <dbReference type="Pfam" id="PF15985"/>
    </source>
</evidence>
<dbReference type="FunFam" id="3.30.1370.10:FF:000038">
    <property type="entry name" value="exosome complex component RRP40"/>
    <property type="match status" value="1"/>
</dbReference>
<dbReference type="InterPro" id="IPR037319">
    <property type="entry name" value="Rrp40_S1"/>
</dbReference>
<dbReference type="InterPro" id="IPR036612">
    <property type="entry name" value="KH_dom_type_1_sf"/>
</dbReference>
<dbReference type="GO" id="GO:0000176">
    <property type="term" value="C:nuclear exosome (RNase complex)"/>
    <property type="evidence" value="ECO:0007669"/>
    <property type="project" value="TreeGrafter"/>
</dbReference>
<keyword evidence="6" id="KW-0271">Exosome</keyword>
<protein>
    <recommendedName>
        <fullName evidence="9">Ribosomal RNA-processing protein 40</fullName>
    </recommendedName>
</protein>
<organism evidence="12 13">
    <name type="scientific">Thamnocephalis sphaerospora</name>
    <dbReference type="NCBI Taxonomy" id="78915"/>
    <lineage>
        <taxon>Eukaryota</taxon>
        <taxon>Fungi</taxon>
        <taxon>Fungi incertae sedis</taxon>
        <taxon>Zoopagomycota</taxon>
        <taxon>Zoopagomycotina</taxon>
        <taxon>Zoopagomycetes</taxon>
        <taxon>Zoopagales</taxon>
        <taxon>Sigmoideomycetaceae</taxon>
        <taxon>Thamnocephalis</taxon>
    </lineage>
</organism>
<accession>A0A4P9XSI4</accession>
<dbReference type="GO" id="GO:0071034">
    <property type="term" value="P:CUT catabolic process"/>
    <property type="evidence" value="ECO:0007669"/>
    <property type="project" value="TreeGrafter"/>
</dbReference>
<dbReference type="GO" id="GO:0071051">
    <property type="term" value="P:poly(A)-dependent snoRNA 3'-end processing"/>
    <property type="evidence" value="ECO:0007669"/>
    <property type="project" value="TreeGrafter"/>
</dbReference>
<evidence type="ECO:0000313" key="13">
    <source>
        <dbReference type="Proteomes" id="UP000271241"/>
    </source>
</evidence>
<proteinExistence type="inferred from homology"/>
<dbReference type="OrthoDB" id="340500at2759"/>
<dbReference type="GO" id="GO:0000467">
    <property type="term" value="P:exonucleolytic trimming to generate mature 3'-end of 5.8S rRNA from tricistronic rRNA transcript (SSU-rRNA, 5.8S rRNA, LSU-rRNA)"/>
    <property type="evidence" value="ECO:0007669"/>
    <property type="project" value="TreeGrafter"/>
</dbReference>
<evidence type="ECO:0000256" key="8">
    <source>
        <dbReference type="ARBA" id="ARBA00023242"/>
    </source>
</evidence>
<evidence type="ECO:0000256" key="9">
    <source>
        <dbReference type="ARBA" id="ARBA00030615"/>
    </source>
</evidence>
<dbReference type="Gene3D" id="2.40.50.140">
    <property type="entry name" value="Nucleic acid-binding proteins"/>
    <property type="match status" value="1"/>
</dbReference>
<dbReference type="EMBL" id="KZ992544">
    <property type="protein sequence ID" value="RKP09078.1"/>
    <property type="molecule type" value="Genomic_DNA"/>
</dbReference>
<dbReference type="GO" id="GO:0005730">
    <property type="term" value="C:nucleolus"/>
    <property type="evidence" value="ECO:0007669"/>
    <property type="project" value="UniProtKB-SubCell"/>
</dbReference>
<evidence type="ECO:0000256" key="2">
    <source>
        <dbReference type="ARBA" id="ARBA00004604"/>
    </source>
</evidence>
<dbReference type="GO" id="GO:0003723">
    <property type="term" value="F:RNA binding"/>
    <property type="evidence" value="ECO:0007669"/>
    <property type="project" value="UniProtKB-KW"/>
</dbReference>
<dbReference type="GO" id="GO:0034475">
    <property type="term" value="P:U4 snRNA 3'-end processing"/>
    <property type="evidence" value="ECO:0007669"/>
    <property type="project" value="TreeGrafter"/>
</dbReference>
<dbReference type="InterPro" id="IPR049469">
    <property type="entry name" value="RRP40_KH-I"/>
</dbReference>